<evidence type="ECO:0000256" key="14">
    <source>
        <dbReference type="ARBA" id="ARBA00025153"/>
    </source>
</evidence>
<evidence type="ECO:0000256" key="15">
    <source>
        <dbReference type="ARBA" id="ARBA00048238"/>
    </source>
</evidence>
<evidence type="ECO:0000256" key="2">
    <source>
        <dbReference type="ARBA" id="ARBA00000909"/>
    </source>
</evidence>
<protein>
    <recommendedName>
        <fullName evidence="19">Bifunctional NAD(P)H-hydrate repair enzyme</fullName>
    </recommendedName>
    <alternativeName>
        <fullName evidence="19">Nicotinamide nucleotide repair protein</fullName>
    </alternativeName>
    <domain>
        <recommendedName>
            <fullName evidence="19">ADP-dependent (S)-NAD(P)H-hydrate dehydratase</fullName>
            <ecNumber evidence="19">4.2.1.136</ecNumber>
        </recommendedName>
        <alternativeName>
            <fullName evidence="19">ADP-dependent NAD(P)HX dehydratase</fullName>
        </alternativeName>
    </domain>
    <domain>
        <recommendedName>
            <fullName evidence="19">NAD(P)H-hydrate epimerase</fullName>
            <ecNumber evidence="19">5.1.99.6</ecNumber>
        </recommendedName>
    </domain>
</protein>
<comment type="similarity">
    <text evidence="18">Belongs to the NnrE/AIBP family.</text>
</comment>
<sequence length="526" mass="55912">MVPLYTAQQMRELDRKTIEGLKLPGVVLMEHAGHKSALIIREELGQEIETVAVVCGKGNNGGDGYVIARWLMHWGYHVDVFSIAKPSELKGDAKINSSVFRKLYPKNFRGVKSGDELFRLIHGYDLIVDALLGTGLNSAARGLAAEAIEAINDADVGSVFSVDIPSGLSSDTGAVIGPAVKADITATYGGLKRAHFVYPAKEYVGKVFLVDIGIPPKIEAESSPTCFLVEEEDAAKHFRKRPAMAHKGTFGHLAIICGSPGKTGAGIMAGESALKVGAGLVTLFVPKSLNSVYESQTLEVMSYPLEDEDGFLTSEGFDQLQGELKNKTALAIGPGLGQHPKTLELLKKIIDTAEIPMVIDADGINLSAKNPSILKNRKAPIILTPHPGEFSRLTGLSTKEINTKRLETALEWAKKLDVIIVLKGASTVTATPQGNVYVNSTGNPGMATGGSGDVLTGIIGGLLARGIEPEEAAFTGVYLHGLAGDIAAIETGENALVASDLVYAIPEITMAWERKEWISTASYGIL</sequence>
<dbReference type="InterPro" id="IPR000631">
    <property type="entry name" value="CARKD"/>
</dbReference>
<comment type="function">
    <text evidence="18">Catalyzes the epimerization of the S- and R-forms of NAD(P)HX, a damaged form of NAD(P)H that is a result of enzymatic or heat-dependent hydration. This is a prerequisite for the S-specific NAD(P)H-hydrate dehydratase to allow the repair of both epimers of NAD(P)HX.</text>
</comment>
<feature type="binding site" evidence="17">
    <location>
        <position position="265"/>
    </location>
    <ligand>
        <name>(6S)-NADPHX</name>
        <dbReference type="ChEBI" id="CHEBI:64076"/>
    </ligand>
</feature>
<dbReference type="Gene3D" id="3.40.1190.20">
    <property type="match status" value="1"/>
</dbReference>
<dbReference type="OrthoDB" id="9806925at2"/>
<evidence type="ECO:0000256" key="19">
    <source>
        <dbReference type="PIRNR" id="PIRNR017184"/>
    </source>
</evidence>
<evidence type="ECO:0000256" key="1">
    <source>
        <dbReference type="ARBA" id="ARBA00000013"/>
    </source>
</evidence>
<dbReference type="InterPro" id="IPR029056">
    <property type="entry name" value="Ribokinase-like"/>
</dbReference>
<dbReference type="GO" id="GO:0052856">
    <property type="term" value="F:NAD(P)HX epimerase activity"/>
    <property type="evidence" value="ECO:0007669"/>
    <property type="project" value="UniProtKB-UniRule"/>
</dbReference>
<dbReference type="PIRSF" id="PIRSF017184">
    <property type="entry name" value="Nnr"/>
    <property type="match status" value="1"/>
</dbReference>
<evidence type="ECO:0000256" key="10">
    <source>
        <dbReference type="ARBA" id="ARBA00023027"/>
    </source>
</evidence>
<evidence type="ECO:0000256" key="11">
    <source>
        <dbReference type="ARBA" id="ARBA00023235"/>
    </source>
</evidence>
<dbReference type="GO" id="GO:0110051">
    <property type="term" value="P:metabolite repair"/>
    <property type="evidence" value="ECO:0007669"/>
    <property type="project" value="TreeGrafter"/>
</dbReference>
<feature type="binding site" evidence="18">
    <location>
        <begin position="133"/>
        <end position="139"/>
    </location>
    <ligand>
        <name>(6S)-NADPHX</name>
        <dbReference type="ChEBI" id="CHEBI:64076"/>
    </ligand>
</feature>
<feature type="binding site" evidence="17">
    <location>
        <position position="335"/>
    </location>
    <ligand>
        <name>(6S)-NADPHX</name>
        <dbReference type="ChEBI" id="CHEBI:64076"/>
    </ligand>
</feature>
<keyword evidence="7 17" id="KW-0067">ATP-binding</keyword>
<evidence type="ECO:0000256" key="18">
    <source>
        <dbReference type="HAMAP-Rule" id="MF_01966"/>
    </source>
</evidence>
<keyword evidence="11 18" id="KW-0413">Isomerase</keyword>
<dbReference type="GO" id="GO:0046872">
    <property type="term" value="F:metal ion binding"/>
    <property type="evidence" value="ECO:0007669"/>
    <property type="project" value="UniProtKB-UniRule"/>
</dbReference>
<keyword evidence="8 17" id="KW-0521">NADP</keyword>
<comment type="similarity">
    <text evidence="3 19">In the N-terminal section; belongs to the NnrE/AIBP family.</text>
</comment>
<evidence type="ECO:0000256" key="3">
    <source>
        <dbReference type="ARBA" id="ARBA00006001"/>
    </source>
</evidence>
<dbReference type="GO" id="GO:0005524">
    <property type="term" value="F:ATP binding"/>
    <property type="evidence" value="ECO:0007669"/>
    <property type="project" value="UniProtKB-UniRule"/>
</dbReference>
<evidence type="ECO:0000256" key="4">
    <source>
        <dbReference type="ARBA" id="ARBA00009524"/>
    </source>
</evidence>
<evidence type="ECO:0000259" key="20">
    <source>
        <dbReference type="PROSITE" id="PS51383"/>
    </source>
</evidence>
<gene>
    <name evidence="17" type="primary">nnrD</name>
    <name evidence="18" type="synonym">nnrE</name>
    <name evidence="22" type="ORF">TST_1781</name>
</gene>
<dbReference type="PROSITE" id="PS51385">
    <property type="entry name" value="YJEF_N"/>
    <property type="match status" value="1"/>
</dbReference>
<feature type="binding site" evidence="17">
    <location>
        <position position="386"/>
    </location>
    <ligand>
        <name>(6S)-NADPHX</name>
        <dbReference type="ChEBI" id="CHEBI:64076"/>
    </ligand>
</feature>
<dbReference type="RefSeq" id="WP_068550725.1">
    <property type="nucleotide sequence ID" value="NZ_AP013035.1"/>
</dbReference>
<dbReference type="InterPro" id="IPR004443">
    <property type="entry name" value="YjeF_N_dom"/>
</dbReference>
<comment type="catalytic activity">
    <reaction evidence="16 17 19">
        <text>(6S)-NADPHX + ADP = AMP + phosphate + NADPH + H(+)</text>
        <dbReference type="Rhea" id="RHEA:32235"/>
        <dbReference type="ChEBI" id="CHEBI:15378"/>
        <dbReference type="ChEBI" id="CHEBI:43474"/>
        <dbReference type="ChEBI" id="CHEBI:57783"/>
        <dbReference type="ChEBI" id="CHEBI:64076"/>
        <dbReference type="ChEBI" id="CHEBI:456215"/>
        <dbReference type="ChEBI" id="CHEBI:456216"/>
        <dbReference type="EC" id="4.2.1.136"/>
    </reaction>
</comment>
<proteinExistence type="inferred from homology"/>
<keyword evidence="23" id="KW-1185">Reference proteome</keyword>
<dbReference type="Gene3D" id="3.40.50.10260">
    <property type="entry name" value="YjeF N-terminal domain"/>
    <property type="match status" value="1"/>
</dbReference>
<dbReference type="HAMAP" id="MF_01965">
    <property type="entry name" value="NADHX_dehydratase"/>
    <property type="match status" value="1"/>
</dbReference>
<dbReference type="EC" id="5.1.99.6" evidence="19"/>
<comment type="catalytic activity">
    <reaction evidence="1 18 19">
        <text>(6R)-NADHX = (6S)-NADHX</text>
        <dbReference type="Rhea" id="RHEA:32215"/>
        <dbReference type="ChEBI" id="CHEBI:64074"/>
        <dbReference type="ChEBI" id="CHEBI:64075"/>
        <dbReference type="EC" id="5.1.99.6"/>
    </reaction>
</comment>
<accession>A0A0S3QW90</accession>
<dbReference type="Pfam" id="PF01256">
    <property type="entry name" value="Carb_kinase"/>
    <property type="match status" value="1"/>
</dbReference>
<dbReference type="CDD" id="cd01171">
    <property type="entry name" value="YXKO-related"/>
    <property type="match status" value="1"/>
</dbReference>
<feature type="binding site" evidence="18">
    <location>
        <position position="166"/>
    </location>
    <ligand>
        <name>K(+)</name>
        <dbReference type="ChEBI" id="CHEBI:29103"/>
    </ligand>
</feature>
<evidence type="ECO:0000256" key="8">
    <source>
        <dbReference type="ARBA" id="ARBA00022857"/>
    </source>
</evidence>
<organism evidence="22 23">
    <name type="scientific">Thermosulfidibacter takaii (strain DSM 17441 / JCM 13301 / NBRC 103674 / ABI70S6)</name>
    <dbReference type="NCBI Taxonomy" id="1298851"/>
    <lineage>
        <taxon>Bacteria</taxon>
        <taxon>Pseudomonadati</taxon>
        <taxon>Thermosulfidibacterota</taxon>
        <taxon>Thermosulfidibacteria</taxon>
        <taxon>Thermosulfidibacterales</taxon>
        <taxon>Thermosulfidibacteraceae</taxon>
    </lineage>
</organism>
<feature type="binding site" evidence="18">
    <location>
        <position position="163"/>
    </location>
    <ligand>
        <name>(6S)-NADPHX</name>
        <dbReference type="ChEBI" id="CHEBI:64076"/>
    </ligand>
</feature>
<evidence type="ECO:0000256" key="16">
    <source>
        <dbReference type="ARBA" id="ARBA00049209"/>
    </source>
</evidence>
<reference evidence="23" key="1">
    <citation type="journal article" date="2018" name="Science">
        <title>A primordial and reversible TCA cycle in a facultatively chemolithoautotrophic thermophile.</title>
        <authorList>
            <person name="Nunoura T."/>
            <person name="Chikaraishi Y."/>
            <person name="Izaki R."/>
            <person name="Suwa T."/>
            <person name="Sato T."/>
            <person name="Harada T."/>
            <person name="Mori K."/>
            <person name="Kato Y."/>
            <person name="Miyazaki M."/>
            <person name="Shimamura S."/>
            <person name="Yanagawa K."/>
            <person name="Shuto A."/>
            <person name="Ohkouchi N."/>
            <person name="Fujita N."/>
            <person name="Takaki Y."/>
            <person name="Atomi H."/>
            <person name="Takai K."/>
        </authorList>
    </citation>
    <scope>NUCLEOTIDE SEQUENCE [LARGE SCALE GENOMIC DNA]</scope>
    <source>
        <strain evidence="23">DSM 17441 / JCM 13301 / NBRC 103674 / ABI70S6</strain>
    </source>
</reference>
<feature type="binding site" evidence="17">
    <location>
        <begin position="423"/>
        <end position="427"/>
    </location>
    <ligand>
        <name>AMP</name>
        <dbReference type="ChEBI" id="CHEBI:456215"/>
    </ligand>
</feature>
<evidence type="ECO:0000259" key="21">
    <source>
        <dbReference type="PROSITE" id="PS51385"/>
    </source>
</evidence>
<dbReference type="NCBIfam" id="TIGR00197">
    <property type="entry name" value="yjeF_nterm"/>
    <property type="match status" value="1"/>
</dbReference>
<comment type="similarity">
    <text evidence="4 19">In the C-terminal section; belongs to the NnrD/CARKD family.</text>
</comment>
<evidence type="ECO:0000313" key="23">
    <source>
        <dbReference type="Proteomes" id="UP000063234"/>
    </source>
</evidence>
<comment type="function">
    <text evidence="17">Catalyzes the dehydration of the S-form of NAD(P)HX at the expense of ADP, which is converted to AMP. Together with NAD(P)HX epimerase, which catalyzes the epimerization of the S- and R-forms, the enzyme allows the repair of both epimers of NAD(P)HX, a damaged form of NAD(P)H that is a result of enzymatic or heat-dependent hydration.</text>
</comment>
<evidence type="ECO:0000256" key="13">
    <source>
        <dbReference type="ARBA" id="ARBA00023268"/>
    </source>
</evidence>
<dbReference type="HAMAP" id="MF_01966">
    <property type="entry name" value="NADHX_epimerase"/>
    <property type="match status" value="1"/>
</dbReference>
<dbReference type="STRING" id="1298851.TST_1781"/>
<evidence type="ECO:0000256" key="9">
    <source>
        <dbReference type="ARBA" id="ARBA00022958"/>
    </source>
</evidence>
<dbReference type="PROSITE" id="PS51383">
    <property type="entry name" value="YJEF_C_3"/>
    <property type="match status" value="1"/>
</dbReference>
<dbReference type="InterPro" id="IPR036652">
    <property type="entry name" value="YjeF_N_dom_sf"/>
</dbReference>
<comment type="subunit">
    <text evidence="17">Homotetramer.</text>
</comment>
<feature type="binding site" evidence="17">
    <location>
        <position position="453"/>
    </location>
    <ligand>
        <name>(6S)-NADPHX</name>
        <dbReference type="ChEBI" id="CHEBI:64076"/>
    </ligand>
</feature>
<evidence type="ECO:0000256" key="6">
    <source>
        <dbReference type="ARBA" id="ARBA00022741"/>
    </source>
</evidence>
<dbReference type="GO" id="GO:0046496">
    <property type="term" value="P:nicotinamide nucleotide metabolic process"/>
    <property type="evidence" value="ECO:0007669"/>
    <property type="project" value="UniProtKB-UniRule"/>
</dbReference>
<dbReference type="Proteomes" id="UP000063234">
    <property type="component" value="Chromosome"/>
</dbReference>
<comment type="caution">
    <text evidence="18">Lacks conserved residue(s) required for the propagation of feature annotation.</text>
</comment>
<feature type="domain" description="YjeF N-terminal" evidence="21">
    <location>
        <begin position="10"/>
        <end position="220"/>
    </location>
</feature>
<feature type="binding site" evidence="18">
    <location>
        <position position="129"/>
    </location>
    <ligand>
        <name>K(+)</name>
        <dbReference type="ChEBI" id="CHEBI:29103"/>
    </ligand>
</feature>
<dbReference type="EC" id="4.2.1.136" evidence="19"/>
<dbReference type="PANTHER" id="PTHR12592">
    <property type="entry name" value="ATP-DEPENDENT (S)-NAD(P)H-HYDRATE DEHYDRATASE FAMILY MEMBER"/>
    <property type="match status" value="1"/>
</dbReference>
<feature type="binding site" evidence="18">
    <location>
        <begin position="59"/>
        <end position="63"/>
    </location>
    <ligand>
        <name>(6S)-NADPHX</name>
        <dbReference type="ChEBI" id="CHEBI:64076"/>
    </ligand>
</feature>
<dbReference type="SUPFAM" id="SSF64153">
    <property type="entry name" value="YjeF N-terminal domain-like"/>
    <property type="match status" value="1"/>
</dbReference>
<evidence type="ECO:0000313" key="22">
    <source>
        <dbReference type="EMBL" id="BAT72565.1"/>
    </source>
</evidence>
<keyword evidence="9 18" id="KW-0630">Potassium</keyword>
<comment type="cofactor">
    <cofactor evidence="17">
        <name>Mg(2+)</name>
        <dbReference type="ChEBI" id="CHEBI:18420"/>
    </cofactor>
</comment>
<evidence type="ECO:0000256" key="5">
    <source>
        <dbReference type="ARBA" id="ARBA00022723"/>
    </source>
</evidence>
<keyword evidence="13" id="KW-0511">Multifunctional enzyme</keyword>
<comment type="catalytic activity">
    <reaction evidence="2 18 19">
        <text>(6R)-NADPHX = (6S)-NADPHX</text>
        <dbReference type="Rhea" id="RHEA:32227"/>
        <dbReference type="ChEBI" id="CHEBI:64076"/>
        <dbReference type="ChEBI" id="CHEBI:64077"/>
        <dbReference type="EC" id="5.1.99.6"/>
    </reaction>
</comment>
<dbReference type="PROSITE" id="PS01050">
    <property type="entry name" value="YJEF_C_2"/>
    <property type="match status" value="1"/>
</dbReference>
<keyword evidence="5 18" id="KW-0479">Metal-binding</keyword>
<comment type="catalytic activity">
    <reaction evidence="15 17 19">
        <text>(6S)-NADHX + ADP = AMP + phosphate + NADH + H(+)</text>
        <dbReference type="Rhea" id="RHEA:32223"/>
        <dbReference type="ChEBI" id="CHEBI:15378"/>
        <dbReference type="ChEBI" id="CHEBI:43474"/>
        <dbReference type="ChEBI" id="CHEBI:57945"/>
        <dbReference type="ChEBI" id="CHEBI:64074"/>
        <dbReference type="ChEBI" id="CHEBI:456215"/>
        <dbReference type="ChEBI" id="CHEBI:456216"/>
        <dbReference type="EC" id="4.2.1.136"/>
    </reaction>
</comment>
<feature type="binding site" evidence="18">
    <location>
        <position position="60"/>
    </location>
    <ligand>
        <name>K(+)</name>
        <dbReference type="ChEBI" id="CHEBI:29103"/>
    </ligand>
</feature>
<dbReference type="AlphaFoldDB" id="A0A0S3QW90"/>
<evidence type="ECO:0000256" key="7">
    <source>
        <dbReference type="ARBA" id="ARBA00022840"/>
    </source>
</evidence>
<keyword evidence="10 17" id="KW-0520">NAD</keyword>
<evidence type="ECO:0000256" key="17">
    <source>
        <dbReference type="HAMAP-Rule" id="MF_01965"/>
    </source>
</evidence>
<dbReference type="InterPro" id="IPR017953">
    <property type="entry name" value="Carbohydrate_kinase_pred_CS"/>
</dbReference>
<dbReference type="PATRIC" id="fig|1298851.3.peg.1860"/>
<dbReference type="PANTHER" id="PTHR12592:SF0">
    <property type="entry name" value="ATP-DEPENDENT (S)-NAD(P)H-HYDRATE DEHYDRATASE"/>
    <property type="match status" value="1"/>
</dbReference>
<dbReference type="InterPro" id="IPR030677">
    <property type="entry name" value="Nnr"/>
</dbReference>
<dbReference type="Pfam" id="PF03853">
    <property type="entry name" value="YjeF_N"/>
    <property type="match status" value="1"/>
</dbReference>
<dbReference type="NCBIfam" id="TIGR00196">
    <property type="entry name" value="yjeF_cterm"/>
    <property type="match status" value="1"/>
</dbReference>
<comment type="cofactor">
    <cofactor evidence="18 19">
        <name>K(+)</name>
        <dbReference type="ChEBI" id="CHEBI:29103"/>
    </cofactor>
    <text evidence="18 19">Binds 1 potassium ion per subunit.</text>
</comment>
<feature type="domain" description="YjeF C-terminal" evidence="20">
    <location>
        <begin position="230"/>
        <end position="512"/>
    </location>
</feature>
<evidence type="ECO:0000256" key="12">
    <source>
        <dbReference type="ARBA" id="ARBA00023239"/>
    </source>
</evidence>
<comment type="function">
    <text evidence="14 19">Bifunctional enzyme that catalyzes the epimerization of the S- and R-forms of NAD(P)HX and the dehydration of the S-form of NAD(P)HX at the expense of ADP, which is converted to AMP. This allows the repair of both epimers of NAD(P)HX, a damaged form of NAD(P)H that is a result of enzymatic or heat-dependent hydration.</text>
</comment>
<keyword evidence="6 17" id="KW-0547">Nucleotide-binding</keyword>
<comment type="similarity">
    <text evidence="17">Belongs to the NnrD/CARKD family.</text>
</comment>
<name>A0A0S3QW90_THET7</name>
<dbReference type="GO" id="GO:0052855">
    <property type="term" value="F:ADP-dependent NAD(P)H-hydrate dehydratase activity"/>
    <property type="evidence" value="ECO:0007669"/>
    <property type="project" value="UniProtKB-UniRule"/>
</dbReference>
<keyword evidence="12 17" id="KW-0456">Lyase</keyword>
<dbReference type="SUPFAM" id="SSF53613">
    <property type="entry name" value="Ribokinase-like"/>
    <property type="match status" value="1"/>
</dbReference>
<dbReference type="EMBL" id="AP013035">
    <property type="protein sequence ID" value="BAT72565.1"/>
    <property type="molecule type" value="Genomic_DNA"/>
</dbReference>
<feature type="binding site" evidence="17">
    <location>
        <position position="452"/>
    </location>
    <ligand>
        <name>AMP</name>
        <dbReference type="ChEBI" id="CHEBI:456215"/>
    </ligand>
</feature>
<dbReference type="KEGG" id="ttk:TST_1781"/>